<dbReference type="Gene3D" id="1.20.1070.10">
    <property type="entry name" value="Rhodopsin 7-helix transmembrane proteins"/>
    <property type="match status" value="1"/>
</dbReference>
<protein>
    <recommendedName>
        <fullName evidence="11">G-protein coupled receptors family 1 profile domain-containing protein</fullName>
    </recommendedName>
</protein>
<dbReference type="InterPro" id="IPR017452">
    <property type="entry name" value="GPCR_Rhodpsn_7TM"/>
</dbReference>
<dbReference type="PANTHER" id="PTHR24249">
    <property type="entry name" value="HISTAMINE RECEPTOR-RELATED G-PROTEIN COUPLED RECEPTOR"/>
    <property type="match status" value="1"/>
</dbReference>
<evidence type="ECO:0000256" key="9">
    <source>
        <dbReference type="SAM" id="MobiDB-lite"/>
    </source>
</evidence>
<evidence type="ECO:0000313" key="13">
    <source>
        <dbReference type="Proteomes" id="UP000009022"/>
    </source>
</evidence>
<proteinExistence type="predicted"/>
<evidence type="ECO:0000256" key="4">
    <source>
        <dbReference type="ARBA" id="ARBA00022989"/>
    </source>
</evidence>
<evidence type="ECO:0000256" key="3">
    <source>
        <dbReference type="ARBA" id="ARBA00022692"/>
    </source>
</evidence>
<dbReference type="KEGG" id="tad:TRIADDRAFT_51801"/>
<feature type="transmembrane region" description="Helical" evidence="10">
    <location>
        <begin position="132"/>
        <end position="154"/>
    </location>
</feature>
<feature type="transmembrane region" description="Helical" evidence="10">
    <location>
        <begin position="266"/>
        <end position="286"/>
    </location>
</feature>
<organism evidence="12 13">
    <name type="scientific">Trichoplax adhaerens</name>
    <name type="common">Trichoplax reptans</name>
    <dbReference type="NCBI Taxonomy" id="10228"/>
    <lineage>
        <taxon>Eukaryota</taxon>
        <taxon>Metazoa</taxon>
        <taxon>Placozoa</taxon>
        <taxon>Uniplacotomia</taxon>
        <taxon>Trichoplacea</taxon>
        <taxon>Trichoplacidae</taxon>
        <taxon>Trichoplax</taxon>
    </lineage>
</organism>
<dbReference type="GO" id="GO:0007186">
    <property type="term" value="P:G protein-coupled receptor signaling pathway"/>
    <property type="evidence" value="ECO:0000318"/>
    <property type="project" value="GO_Central"/>
</dbReference>
<evidence type="ECO:0000256" key="6">
    <source>
        <dbReference type="ARBA" id="ARBA00023136"/>
    </source>
</evidence>
<dbReference type="GO" id="GO:0005886">
    <property type="term" value="C:plasma membrane"/>
    <property type="evidence" value="ECO:0000318"/>
    <property type="project" value="GO_Central"/>
</dbReference>
<feature type="region of interest" description="Disordered" evidence="9">
    <location>
        <begin position="343"/>
        <end position="376"/>
    </location>
</feature>
<dbReference type="SUPFAM" id="SSF81321">
    <property type="entry name" value="Family A G protein-coupled receptor-like"/>
    <property type="match status" value="1"/>
</dbReference>
<feature type="transmembrane region" description="Helical" evidence="10">
    <location>
        <begin position="20"/>
        <end position="42"/>
    </location>
</feature>
<keyword evidence="6 10" id="KW-0472">Membrane</keyword>
<dbReference type="PhylomeDB" id="B3RKX6"/>
<feature type="transmembrane region" description="Helical" evidence="10">
    <location>
        <begin position="174"/>
        <end position="201"/>
    </location>
</feature>
<name>B3RKX6_TRIAD</name>
<feature type="compositionally biased region" description="Basic and acidic residues" evidence="9">
    <location>
        <begin position="344"/>
        <end position="353"/>
    </location>
</feature>
<keyword evidence="8" id="KW-0807">Transducer</keyword>
<accession>B3RKX6</accession>
<feature type="transmembrane region" description="Helical" evidence="10">
    <location>
        <begin position="230"/>
        <end position="254"/>
    </location>
</feature>
<keyword evidence="2" id="KW-1003">Cell membrane</keyword>
<dbReference type="Pfam" id="PF00001">
    <property type="entry name" value="7tm_1"/>
    <property type="match status" value="1"/>
</dbReference>
<dbReference type="OMA" id="YQCENID"/>
<evidence type="ECO:0000256" key="2">
    <source>
        <dbReference type="ARBA" id="ARBA00022475"/>
    </source>
</evidence>
<evidence type="ECO:0000256" key="1">
    <source>
        <dbReference type="ARBA" id="ARBA00004651"/>
    </source>
</evidence>
<feature type="domain" description="G-protein coupled receptors family 1 profile" evidence="11">
    <location>
        <begin position="34"/>
        <end position="287"/>
    </location>
</feature>
<dbReference type="STRING" id="10228.B3RKX6"/>
<dbReference type="CDD" id="cd00637">
    <property type="entry name" value="7tm_classA_rhodopsin-like"/>
    <property type="match status" value="1"/>
</dbReference>
<dbReference type="GeneID" id="6749868"/>
<dbReference type="InterPro" id="IPR050569">
    <property type="entry name" value="TAAR"/>
</dbReference>
<dbReference type="AlphaFoldDB" id="B3RKX6"/>
<evidence type="ECO:0000256" key="10">
    <source>
        <dbReference type="SAM" id="Phobius"/>
    </source>
</evidence>
<gene>
    <name evidence="12" type="ORF">TRIADDRAFT_51801</name>
</gene>
<evidence type="ECO:0000313" key="12">
    <source>
        <dbReference type="EMBL" id="EDV28662.1"/>
    </source>
</evidence>
<evidence type="ECO:0000256" key="5">
    <source>
        <dbReference type="ARBA" id="ARBA00023040"/>
    </source>
</evidence>
<keyword evidence="4 10" id="KW-1133">Transmembrane helix</keyword>
<dbReference type="GO" id="GO:0071482">
    <property type="term" value="P:cellular response to light stimulus"/>
    <property type="evidence" value="ECO:0000318"/>
    <property type="project" value="GO_Central"/>
</dbReference>
<dbReference type="HOGENOM" id="CLU_009579_5_0_1"/>
<feature type="compositionally biased region" description="Basic and acidic residues" evidence="9">
    <location>
        <begin position="366"/>
        <end position="376"/>
    </location>
</feature>
<feature type="compositionally biased region" description="Polar residues" evidence="9">
    <location>
        <begin position="356"/>
        <end position="365"/>
    </location>
</feature>
<dbReference type="OrthoDB" id="5959645at2759"/>
<dbReference type="RefSeq" id="XP_002107864.1">
    <property type="nucleotide sequence ID" value="XM_002107828.1"/>
</dbReference>
<dbReference type="PROSITE" id="PS50262">
    <property type="entry name" value="G_PROTEIN_RECEP_F1_2"/>
    <property type="match status" value="1"/>
</dbReference>
<dbReference type="GO" id="GO:0008020">
    <property type="term" value="F:G protein-coupled photoreceptor activity"/>
    <property type="evidence" value="ECO:0000318"/>
    <property type="project" value="GO_Central"/>
</dbReference>
<keyword evidence="7" id="KW-0675">Receptor</keyword>
<dbReference type="InParanoid" id="B3RKX6"/>
<dbReference type="eggNOG" id="KOG3656">
    <property type="taxonomic scope" value="Eukaryota"/>
</dbReference>
<comment type="subcellular location">
    <subcellularLocation>
        <location evidence="1">Cell membrane</location>
        <topology evidence="1">Multi-pass membrane protein</topology>
    </subcellularLocation>
</comment>
<dbReference type="CTD" id="6749868"/>
<dbReference type="EMBL" id="DS985241">
    <property type="protein sequence ID" value="EDV28662.1"/>
    <property type="molecule type" value="Genomic_DNA"/>
</dbReference>
<keyword evidence="5" id="KW-0297">G-protein coupled receptor</keyword>
<dbReference type="InterPro" id="IPR000276">
    <property type="entry name" value="GPCR_Rhodpsn"/>
</dbReference>
<feature type="transmembrane region" description="Helical" evidence="10">
    <location>
        <begin position="54"/>
        <end position="73"/>
    </location>
</feature>
<evidence type="ECO:0000256" key="8">
    <source>
        <dbReference type="ARBA" id="ARBA00023224"/>
    </source>
</evidence>
<reference evidence="12 13" key="1">
    <citation type="journal article" date="2008" name="Nature">
        <title>The Trichoplax genome and the nature of placozoans.</title>
        <authorList>
            <person name="Srivastava M."/>
            <person name="Begovic E."/>
            <person name="Chapman J."/>
            <person name="Putnam N.H."/>
            <person name="Hellsten U."/>
            <person name="Kawashima T."/>
            <person name="Kuo A."/>
            <person name="Mitros T."/>
            <person name="Salamov A."/>
            <person name="Carpenter M.L."/>
            <person name="Signorovitch A.Y."/>
            <person name="Moreno M.A."/>
            <person name="Kamm K."/>
            <person name="Grimwood J."/>
            <person name="Schmutz J."/>
            <person name="Shapiro H."/>
            <person name="Grigoriev I.V."/>
            <person name="Buss L.W."/>
            <person name="Schierwater B."/>
            <person name="Dellaporta S.L."/>
            <person name="Rokhsar D.S."/>
        </authorList>
    </citation>
    <scope>NUCLEOTIDE SEQUENCE [LARGE SCALE GENOMIC DNA]</scope>
    <source>
        <strain evidence="12 13">Grell-BS-1999</strain>
    </source>
</reference>
<dbReference type="Proteomes" id="UP000009022">
    <property type="component" value="Unassembled WGS sequence"/>
</dbReference>
<keyword evidence="13" id="KW-1185">Reference proteome</keyword>
<dbReference type="PANTHER" id="PTHR24249:SF372">
    <property type="entry name" value="G-PROTEIN COUPLED RECEPTORS FAMILY 1 PROFILE DOMAIN-CONTAINING PROTEIN"/>
    <property type="match status" value="1"/>
</dbReference>
<dbReference type="PRINTS" id="PR00237">
    <property type="entry name" value="GPCRRHODOPSN"/>
</dbReference>
<evidence type="ECO:0000259" key="11">
    <source>
        <dbReference type="PROSITE" id="PS50262"/>
    </source>
</evidence>
<keyword evidence="3 10" id="KW-0812">Transmembrane</keyword>
<sequence>MSTNNTTTDLPWYRAYTLHSYITMGIIGSLSVITNCIMTLLIAYHKKLRTRTNIIILSMSLSNIGLAILFIYPQYVVPYWPERLGPYCNVLEQIGSLFIASTSFHHCAVSIDRAFAINFPIKYGLYSKHLHTTILLCSVWLCALLLGFMPIFILRRITDNACINPKYVSLIDLYLYYRVFWGIVLFCPVLITIACYTDILYNINSPIRRQVYFCNSRISKTKLMQNLKTTLQMAIMIGAFIVTWSPFIIMHFYISFNKSQDITRDLLILEILRFVAFSYIIFCPILHGHYLRMIRETWLRVIRCRQNKIEGGHTSSFAQSQSGIVTYSLRSTRSDARIYAGLKAKSDSQKDPKFGSISSTNLLNKSDSKQEDKPVD</sequence>
<dbReference type="GO" id="GO:0007602">
    <property type="term" value="P:phototransduction"/>
    <property type="evidence" value="ECO:0000318"/>
    <property type="project" value="GO_Central"/>
</dbReference>
<evidence type="ECO:0000256" key="7">
    <source>
        <dbReference type="ARBA" id="ARBA00023170"/>
    </source>
</evidence>